<comment type="caution">
    <text evidence="2">The sequence shown here is derived from an EMBL/GenBank/DDBJ whole genome shotgun (WGS) entry which is preliminary data.</text>
</comment>
<dbReference type="AlphaFoldDB" id="T1B3L8"/>
<gene>
    <name evidence="2" type="ORF">B1B_12345</name>
</gene>
<keyword evidence="2" id="KW-0436">Ligase</keyword>
<dbReference type="EMBL" id="AUZY01008078">
    <property type="protein sequence ID" value="EQD47424.1"/>
    <property type="molecule type" value="Genomic_DNA"/>
</dbReference>
<dbReference type="SUPFAM" id="SSF56801">
    <property type="entry name" value="Acetyl-CoA synthetase-like"/>
    <property type="match status" value="1"/>
</dbReference>
<sequence>MTQTRPWLRFYGKLPPGLSYPEVTLYQAVAATAARVPDALAWDFLDTTSTYRAFLASIDACANALATLGLAAGGRILISMPTSPQGVIAFYAANKLGAVPALIHPLSTAPEIEYYLNASHARIALTLDAFYERFASIQPKLPLETLILARIPDYLPPVKRFGFWLSKGRKIPKVSADARVRWWADLMAAPHPTVPRCGRARTIRRRSCSRAVPPACPRASCCRTATSLPRVCRRLPGAEWRRAIRSSQSCRFSMASAWACA</sequence>
<proteinExistence type="predicted"/>
<dbReference type="InterPro" id="IPR050237">
    <property type="entry name" value="ATP-dep_AMP-bd_enzyme"/>
</dbReference>
<reference evidence="2" key="2">
    <citation type="journal article" date="2014" name="ISME J.">
        <title>Microbial stratification in low pH oxic and suboxic macroscopic growths along an acid mine drainage.</title>
        <authorList>
            <person name="Mendez-Garcia C."/>
            <person name="Mesa V."/>
            <person name="Sprenger R.R."/>
            <person name="Richter M."/>
            <person name="Diez M.S."/>
            <person name="Solano J."/>
            <person name="Bargiela R."/>
            <person name="Golyshina O.V."/>
            <person name="Manteca A."/>
            <person name="Ramos J.L."/>
            <person name="Gallego J.R."/>
            <person name="Llorente I."/>
            <person name="Martins Dos Santos V.A."/>
            <person name="Jensen O.N."/>
            <person name="Pelaez A.I."/>
            <person name="Sanchez J."/>
            <person name="Ferrer M."/>
        </authorList>
    </citation>
    <scope>NUCLEOTIDE SEQUENCE</scope>
</reference>
<dbReference type="PANTHER" id="PTHR43767:SF1">
    <property type="entry name" value="NONRIBOSOMAL PEPTIDE SYNTHASE PES1 (EUROFUNG)-RELATED"/>
    <property type="match status" value="1"/>
</dbReference>
<organism evidence="2">
    <name type="scientific">mine drainage metagenome</name>
    <dbReference type="NCBI Taxonomy" id="410659"/>
    <lineage>
        <taxon>unclassified sequences</taxon>
        <taxon>metagenomes</taxon>
        <taxon>ecological metagenomes</taxon>
    </lineage>
</organism>
<evidence type="ECO:0000313" key="2">
    <source>
        <dbReference type="EMBL" id="EQD47424.1"/>
    </source>
</evidence>
<reference evidence="2" key="1">
    <citation type="submission" date="2013-08" db="EMBL/GenBank/DDBJ databases">
        <authorList>
            <person name="Mendez C."/>
            <person name="Richter M."/>
            <person name="Ferrer M."/>
            <person name="Sanchez J."/>
        </authorList>
    </citation>
    <scope>NUCLEOTIDE SEQUENCE</scope>
</reference>
<accession>T1B3L8</accession>
<dbReference type="GO" id="GO:0016874">
    <property type="term" value="F:ligase activity"/>
    <property type="evidence" value="ECO:0007669"/>
    <property type="project" value="UniProtKB-KW"/>
</dbReference>
<dbReference type="Pfam" id="PF00501">
    <property type="entry name" value="AMP-binding"/>
    <property type="match status" value="1"/>
</dbReference>
<feature type="domain" description="AMP-dependent synthetase/ligase" evidence="1">
    <location>
        <begin position="31"/>
        <end position="139"/>
    </location>
</feature>
<dbReference type="InterPro" id="IPR042099">
    <property type="entry name" value="ANL_N_sf"/>
</dbReference>
<dbReference type="Gene3D" id="3.40.50.12780">
    <property type="entry name" value="N-terminal domain of ligase-like"/>
    <property type="match status" value="1"/>
</dbReference>
<protein>
    <submittedName>
        <fullName evidence="2">AMP-dependent synthetase and ligase domain protein</fullName>
    </submittedName>
</protein>
<dbReference type="PANTHER" id="PTHR43767">
    <property type="entry name" value="LONG-CHAIN-FATTY-ACID--COA LIGASE"/>
    <property type="match status" value="1"/>
</dbReference>
<name>T1B3L8_9ZZZZ</name>
<evidence type="ECO:0000259" key="1">
    <source>
        <dbReference type="Pfam" id="PF00501"/>
    </source>
</evidence>
<dbReference type="InterPro" id="IPR000873">
    <property type="entry name" value="AMP-dep_synth/lig_dom"/>
</dbReference>